<dbReference type="InterPro" id="IPR029058">
    <property type="entry name" value="AB_hydrolase_fold"/>
</dbReference>
<dbReference type="InterPro" id="IPR001031">
    <property type="entry name" value="Thioesterase"/>
</dbReference>
<accession>A0A3A8KJ57</accession>
<dbReference type="Proteomes" id="UP000268313">
    <property type="component" value="Unassembled WGS sequence"/>
</dbReference>
<evidence type="ECO:0000256" key="4">
    <source>
        <dbReference type="ARBA" id="ARBA00022553"/>
    </source>
</evidence>
<sequence>MTSAAPTQARATGPETAPAALPAEAEEELLTAATYDLVEELSEAGVELSVKEGRLAFKAPPGRLTDALKERIREQKEALLALLGPDEAVRARARTLPLSELQQSYWLGEAGTQGIAGAGCWYNGFSVETLDLERLQAALSALFARHDSLRMTVGPDGRGRLLEHVGPFPLEYQDLRALPAAEVERELERTRTTMSRPRSGAEVWPLYRMCVQRTAERFYVHVEGRLLVGDATSWFLYVEELRKLLEDPARTDLPAPGRLASLILRRFRQLVSADYQRARQYWAGRAIPPSPALPVRTLAEGGGRIRRLIADLPEAEATVLTARAREFGLTLDNALMGAFALVLAEWAQAPDFSINVLHGGGRHLGLPLGHFGGIVRLELNVRREASFADLAGAIRQRLALDMGYASVDGVTVQRIAARQSGTPVRAGVVAYSSGLALGRSDTEIGLAQLGWKPEGASIQSPGVLIDQQVFRTLDGLRFHWDIDADTLCPGVGEAMFETFLAGVRRLAEAHDWKTPLRMGLPPAQQASQARANATSAERSVHRLHSLLERQVRGHHGAAVVTRERTLSFQELGQRASGVANALRARGAKPDVPVAIVANKGWEQVVAALGTVMVGAPYVPLDPSWPSARLSAVLSAADVGMALCDAAGAEALAREGGGAALVSLRIDAVPLASMDAAGPDTGQLAYILFTSGSTGEPKGVAISHDAVATTLEDIQRRFGVGPEDCVLGVSHLHFDLSVFDIFGVLGAGGRLVLPPPASHPDPAELFPLVQEHRVTVWNTVPAIMEMLVEYMESRGLQAPSLRLALLSGDWIPVTLPARIRSVFPNARVVSLGGATEASIWSNAFEVQDVPATWSSIPYGFPLANQQLLVLHPGVGTPCPDWVEGELAIAGQGLAEGYWRAPEKTAAAFVTHPETGQRLYLTGDRARRWPDGNIEFLGRTDGQVKISGYRVELGDVTAALKKCPAVDKAVVVAVGPREHRWLAAFVTPTGAEPPELRDMLSALLPSYMVPRRIHWLPELPLTANGKVDQAKLRELALLDQPVTLAPRTPAEHLMAELWSQILGRPIRDTQVSFFEVGGESVLAVRLANAIEHRTGVRPELAELLRTATIEGMARVMGGQRGGAHSALVRMQRGAEGAPTVVCIHPVGGTVYCYRELVDLLGKRFTVVGLQSLGLERGDLSLRDLAAHYVEQLDSAGLKPDVLFGWSLGGAVALEVQRRLEVRGTRRVAAVLVDPWVRKPAASKPEMKALEAAFIRDVLRGAGTLSLEALAERLRTRSLPEVVQSLGGDGLAQRARGSELAALFEQFRQNTSALLGYDPPDGPVDADVWFADAQRPEDFPHLQPLDQCRQVPRVHRVPADHYGIMEGDALKRIAAALRSRFEVTQEAAS</sequence>
<dbReference type="SUPFAM" id="SSF53474">
    <property type="entry name" value="alpha/beta-Hydrolases"/>
    <property type="match status" value="1"/>
</dbReference>
<dbReference type="InterPro" id="IPR045851">
    <property type="entry name" value="AMP-bd_C_sf"/>
</dbReference>
<dbReference type="InterPro" id="IPR001242">
    <property type="entry name" value="Condensation_dom"/>
</dbReference>
<dbReference type="Gene3D" id="3.40.50.1820">
    <property type="entry name" value="alpha/beta hydrolase"/>
    <property type="match status" value="1"/>
</dbReference>
<dbReference type="InterPro" id="IPR023213">
    <property type="entry name" value="CAT-like_dom_sf"/>
</dbReference>
<evidence type="ECO:0000256" key="2">
    <source>
        <dbReference type="ARBA" id="ARBA00004924"/>
    </source>
</evidence>
<dbReference type="PROSITE" id="PS00012">
    <property type="entry name" value="PHOSPHOPANTETHEINE"/>
    <property type="match status" value="1"/>
</dbReference>
<keyword evidence="4" id="KW-0597">Phosphoprotein</keyword>
<dbReference type="NCBIfam" id="TIGR01733">
    <property type="entry name" value="AA-adenyl-dom"/>
    <property type="match status" value="1"/>
</dbReference>
<dbReference type="GO" id="GO:0031177">
    <property type="term" value="F:phosphopantetheine binding"/>
    <property type="evidence" value="ECO:0007669"/>
    <property type="project" value="InterPro"/>
</dbReference>
<dbReference type="Gene3D" id="1.10.1200.10">
    <property type="entry name" value="ACP-like"/>
    <property type="match status" value="1"/>
</dbReference>
<dbReference type="SUPFAM" id="SSF56801">
    <property type="entry name" value="Acetyl-CoA synthetase-like"/>
    <property type="match status" value="1"/>
</dbReference>
<dbReference type="Gene3D" id="3.40.50.12780">
    <property type="entry name" value="N-terminal domain of ligase-like"/>
    <property type="match status" value="1"/>
</dbReference>
<dbReference type="Pfam" id="PF00550">
    <property type="entry name" value="PP-binding"/>
    <property type="match status" value="1"/>
</dbReference>
<dbReference type="Gene3D" id="1.10.10.1830">
    <property type="entry name" value="Non-ribosomal peptide synthase, adenylation domain"/>
    <property type="match status" value="1"/>
</dbReference>
<keyword evidence="8" id="KW-1185">Reference proteome</keyword>
<dbReference type="GO" id="GO:0005737">
    <property type="term" value="C:cytoplasm"/>
    <property type="evidence" value="ECO:0007669"/>
    <property type="project" value="TreeGrafter"/>
</dbReference>
<dbReference type="Pfam" id="PF00668">
    <property type="entry name" value="Condensation"/>
    <property type="match status" value="1"/>
</dbReference>
<dbReference type="PROSITE" id="PS00455">
    <property type="entry name" value="AMP_BINDING"/>
    <property type="match status" value="1"/>
</dbReference>
<dbReference type="GO" id="GO:0016874">
    <property type="term" value="F:ligase activity"/>
    <property type="evidence" value="ECO:0007669"/>
    <property type="project" value="UniProtKB-KW"/>
</dbReference>
<dbReference type="InterPro" id="IPR025110">
    <property type="entry name" value="AMP-bd_C"/>
</dbReference>
<reference evidence="8" key="1">
    <citation type="submission" date="2018-09" db="EMBL/GenBank/DDBJ databases">
        <authorList>
            <person name="Livingstone P.G."/>
            <person name="Whitworth D.E."/>
        </authorList>
    </citation>
    <scope>NUCLEOTIDE SEQUENCE [LARGE SCALE GENOMIC DNA]</scope>
    <source>
        <strain evidence="8">CA043D</strain>
    </source>
</reference>
<feature type="domain" description="Carrier" evidence="6">
    <location>
        <begin position="1043"/>
        <end position="1118"/>
    </location>
</feature>
<dbReference type="RefSeq" id="WP_120600812.1">
    <property type="nucleotide sequence ID" value="NZ_RAWE01000004.1"/>
</dbReference>
<dbReference type="GO" id="GO:0044550">
    <property type="term" value="P:secondary metabolite biosynthetic process"/>
    <property type="evidence" value="ECO:0007669"/>
    <property type="project" value="TreeGrafter"/>
</dbReference>
<dbReference type="OrthoDB" id="9757540at2"/>
<evidence type="ECO:0000313" key="7">
    <source>
        <dbReference type="EMBL" id="RKH07387.1"/>
    </source>
</evidence>
<evidence type="ECO:0000256" key="5">
    <source>
        <dbReference type="ARBA" id="ARBA00022598"/>
    </source>
</evidence>
<dbReference type="GO" id="GO:0043041">
    <property type="term" value="P:amino acid activation for nonribosomal peptide biosynthetic process"/>
    <property type="evidence" value="ECO:0007669"/>
    <property type="project" value="TreeGrafter"/>
</dbReference>
<dbReference type="SUPFAM" id="SSF52777">
    <property type="entry name" value="CoA-dependent acyltransferases"/>
    <property type="match status" value="2"/>
</dbReference>
<dbReference type="InterPro" id="IPR044894">
    <property type="entry name" value="TubC_N_sf"/>
</dbReference>
<name>A0A3A8KJ57_9BACT</name>
<dbReference type="InterPro" id="IPR000873">
    <property type="entry name" value="AMP-dep_synth/lig_dom"/>
</dbReference>
<comment type="pathway">
    <text evidence="2">Siderophore biosynthesis.</text>
</comment>
<keyword evidence="5" id="KW-0436">Ligase</keyword>
<evidence type="ECO:0000313" key="8">
    <source>
        <dbReference type="Proteomes" id="UP000268313"/>
    </source>
</evidence>
<dbReference type="InterPro" id="IPR020806">
    <property type="entry name" value="PKS_PP-bd"/>
</dbReference>
<dbReference type="EMBL" id="RAWE01000004">
    <property type="protein sequence ID" value="RKH07387.1"/>
    <property type="molecule type" value="Genomic_DNA"/>
</dbReference>
<dbReference type="PANTHER" id="PTHR45527:SF10">
    <property type="entry name" value="PYOCHELIN SYNTHASE PCHF"/>
    <property type="match status" value="1"/>
</dbReference>
<protein>
    <submittedName>
        <fullName evidence="7">Amino acid adenylation domain-containing protein</fullName>
    </submittedName>
</protein>
<evidence type="ECO:0000256" key="1">
    <source>
        <dbReference type="ARBA" id="ARBA00001957"/>
    </source>
</evidence>
<comment type="caution">
    <text evidence="7">The sequence shown here is derived from an EMBL/GenBank/DDBJ whole genome shotgun (WGS) entry which is preliminary data.</text>
</comment>
<dbReference type="Pfam" id="PF00501">
    <property type="entry name" value="AMP-binding"/>
    <property type="match status" value="1"/>
</dbReference>
<comment type="cofactor">
    <cofactor evidence="1">
        <name>pantetheine 4'-phosphate</name>
        <dbReference type="ChEBI" id="CHEBI:47942"/>
    </cofactor>
</comment>
<dbReference type="Pfam" id="PF13193">
    <property type="entry name" value="AMP-binding_C"/>
    <property type="match status" value="1"/>
</dbReference>
<dbReference type="Pfam" id="PF00975">
    <property type="entry name" value="Thioesterase"/>
    <property type="match status" value="1"/>
</dbReference>
<keyword evidence="3" id="KW-0596">Phosphopantetheine</keyword>
<evidence type="ECO:0000256" key="3">
    <source>
        <dbReference type="ARBA" id="ARBA00022450"/>
    </source>
</evidence>
<dbReference type="GO" id="GO:0000036">
    <property type="term" value="F:acyl carrier activity"/>
    <property type="evidence" value="ECO:0007669"/>
    <property type="project" value="TreeGrafter"/>
</dbReference>
<dbReference type="InterPro" id="IPR009081">
    <property type="entry name" value="PP-bd_ACP"/>
</dbReference>
<dbReference type="InterPro" id="IPR042099">
    <property type="entry name" value="ANL_N_sf"/>
</dbReference>
<gene>
    <name evidence="7" type="ORF">D7X32_02125</name>
</gene>
<dbReference type="InterPro" id="IPR006162">
    <property type="entry name" value="Ppantetheine_attach_site"/>
</dbReference>
<evidence type="ECO:0000259" key="6">
    <source>
        <dbReference type="PROSITE" id="PS50075"/>
    </source>
</evidence>
<dbReference type="PROSITE" id="PS50075">
    <property type="entry name" value="CARRIER"/>
    <property type="match status" value="1"/>
</dbReference>
<dbReference type="PANTHER" id="PTHR45527">
    <property type="entry name" value="NONRIBOSOMAL PEPTIDE SYNTHETASE"/>
    <property type="match status" value="1"/>
</dbReference>
<dbReference type="Pfam" id="PF18563">
    <property type="entry name" value="TubC_N"/>
    <property type="match status" value="1"/>
</dbReference>
<dbReference type="Gene3D" id="3.30.559.30">
    <property type="entry name" value="Nonribosomal peptide synthetase, condensation domain"/>
    <property type="match status" value="1"/>
</dbReference>
<dbReference type="Gene3D" id="3.30.559.10">
    <property type="entry name" value="Chloramphenicol acetyltransferase-like domain"/>
    <property type="match status" value="1"/>
</dbReference>
<dbReference type="SUPFAM" id="SSF47336">
    <property type="entry name" value="ACP-like"/>
    <property type="match status" value="1"/>
</dbReference>
<dbReference type="InterPro" id="IPR010071">
    <property type="entry name" value="AA_adenyl_dom"/>
</dbReference>
<dbReference type="InterPro" id="IPR020845">
    <property type="entry name" value="AMP-binding_CS"/>
</dbReference>
<dbReference type="InterPro" id="IPR041464">
    <property type="entry name" value="TubC_N"/>
</dbReference>
<dbReference type="Gene3D" id="3.30.300.30">
    <property type="match status" value="1"/>
</dbReference>
<proteinExistence type="predicted"/>
<organism evidence="7 8">
    <name type="scientific">Corallococcus carmarthensis</name>
    <dbReference type="NCBI Taxonomy" id="2316728"/>
    <lineage>
        <taxon>Bacteria</taxon>
        <taxon>Pseudomonadati</taxon>
        <taxon>Myxococcota</taxon>
        <taxon>Myxococcia</taxon>
        <taxon>Myxococcales</taxon>
        <taxon>Cystobacterineae</taxon>
        <taxon>Myxococcaceae</taxon>
        <taxon>Corallococcus</taxon>
    </lineage>
</organism>
<dbReference type="SMART" id="SM00823">
    <property type="entry name" value="PKS_PP"/>
    <property type="match status" value="1"/>
</dbReference>
<dbReference type="InterPro" id="IPR036736">
    <property type="entry name" value="ACP-like_sf"/>
</dbReference>